<keyword evidence="3" id="KW-0067">ATP-binding</keyword>
<organism evidence="5 6">
    <name type="scientific">Roseiarcus fermentans</name>
    <dbReference type="NCBI Taxonomy" id="1473586"/>
    <lineage>
        <taxon>Bacteria</taxon>
        <taxon>Pseudomonadati</taxon>
        <taxon>Pseudomonadota</taxon>
        <taxon>Alphaproteobacteria</taxon>
        <taxon>Hyphomicrobiales</taxon>
        <taxon>Roseiarcaceae</taxon>
        <taxon>Roseiarcus</taxon>
    </lineage>
</organism>
<dbReference type="RefSeq" id="WP_113888087.1">
    <property type="nucleotide sequence ID" value="NZ_QNRK01000004.1"/>
</dbReference>
<dbReference type="PRINTS" id="PR00301">
    <property type="entry name" value="HEATSHOCK70"/>
</dbReference>
<dbReference type="InterPro" id="IPR043129">
    <property type="entry name" value="ATPase_NBD"/>
</dbReference>
<evidence type="ECO:0000313" key="6">
    <source>
        <dbReference type="Proteomes" id="UP000253529"/>
    </source>
</evidence>
<dbReference type="SUPFAM" id="SSF53067">
    <property type="entry name" value="Actin-like ATPase domain"/>
    <property type="match status" value="2"/>
</dbReference>
<evidence type="ECO:0000256" key="3">
    <source>
        <dbReference type="ARBA" id="ARBA00022840"/>
    </source>
</evidence>
<dbReference type="PROSITE" id="PS00297">
    <property type="entry name" value="HSP70_1"/>
    <property type="match status" value="1"/>
</dbReference>
<dbReference type="EMBL" id="QNRK01000004">
    <property type="protein sequence ID" value="RBP16852.1"/>
    <property type="molecule type" value="Genomic_DNA"/>
</dbReference>
<evidence type="ECO:0000256" key="4">
    <source>
        <dbReference type="SAM" id="MobiDB-lite"/>
    </source>
</evidence>
<evidence type="ECO:0000256" key="1">
    <source>
        <dbReference type="ARBA" id="ARBA00007381"/>
    </source>
</evidence>
<evidence type="ECO:0000313" key="5">
    <source>
        <dbReference type="EMBL" id="RBP16852.1"/>
    </source>
</evidence>
<dbReference type="OrthoDB" id="580874at2"/>
<dbReference type="PROSITE" id="PS00329">
    <property type="entry name" value="HSP70_2"/>
    <property type="match status" value="1"/>
</dbReference>
<dbReference type="InterPro" id="IPR013126">
    <property type="entry name" value="Hsp_70_fam"/>
</dbReference>
<dbReference type="InterPro" id="IPR021030">
    <property type="entry name" value="DUF3731"/>
</dbReference>
<dbReference type="InterPro" id="IPR018181">
    <property type="entry name" value="Heat_shock_70_CS"/>
</dbReference>
<dbReference type="Gene3D" id="3.30.420.40">
    <property type="match status" value="2"/>
</dbReference>
<sequence>MAARFSIGIDLGTTNSALAFVALDGDARPEALLVPQLETPVSLGEATTLPSFLYLPEDAGDAATPGADFDTDEWIVGRLARRRAGETPGRVARSAKSWLCHHSADRTAPILPWGSEDLSPSQKISPVGASALVLAHLRAAWNSRFARQGFPFDAQDIAITVPASFDAAAQRLTLDAAQEAGFPPALRLLEEPQAAFYCWLEAHDAGGAPWGDASAAEPRHILIVDIGGGTSDFSLFETRAGAAGATPEIKRVAVSDHILLGGDNMDLALAALVEPRLAAGRGGLSGPQWDHLVASCRDIKELALAGDGSAPEHYVVALPGRGSGLIGGAQATTVQRDEVERMALDGFFPECDARAKPWRTQSGLRDWGLPYAADSAITRHLADFLADRPRVDAVLFNGGALHAGVLRQRLLDQIAAWQEGVRPVELFNAEPDLAVARGAARFGKLLHARSGRIAAGAARAVFLAAETAAAGERPALICVLPLGAAAEQGFAIDLPGLELRTGRPVSFQAWSSTRHGDSRPGDVVPWDPDAFQALPELQTRVETGQGADAGPERTVPVRLAAKINALGLLQIACVGTDPRAPGSWPLEFNLRAHETGGRGARAAEAVAPNATPEAQQAVREQIAALFAPPPPKAGPKPGGKAGGRPGAKMSGFRPVDKSAGPSANAALKTMERVVGAPRHEWNAALLRGLWPALDDATAGRKHSVEHEEAWLGLAGFLLRPGFGYPGDAERMDALWRLRETGLAFPGKRSKVQEAILWRRVAGGLTAERQDLLLAADLATLAAGKASPELVRLAGSLERLPRETKTELIELFLAQAIRLIEGRQHCAPHLSALGLLLNRTPLYAGPESVVAPELVERAFAALQPFDWSAGDLTECCTLFLRAARVVDDRNLDVPRGMRDRIARKLEGAGVTPLRAATIRAFTPGRADRAALYGEPLPPGLVLGGDLG</sequence>
<reference evidence="5 6" key="1">
    <citation type="submission" date="2018-06" db="EMBL/GenBank/DDBJ databases">
        <title>Genomic Encyclopedia of Type Strains, Phase IV (KMG-IV): sequencing the most valuable type-strain genomes for metagenomic binning, comparative biology and taxonomic classification.</title>
        <authorList>
            <person name="Goeker M."/>
        </authorList>
    </citation>
    <scope>NUCLEOTIDE SEQUENCE [LARGE SCALE GENOMIC DNA]</scope>
    <source>
        <strain evidence="5 6">DSM 24875</strain>
    </source>
</reference>
<gene>
    <name evidence="5" type="ORF">DFR50_104130</name>
</gene>
<dbReference type="GO" id="GO:0140662">
    <property type="term" value="F:ATP-dependent protein folding chaperone"/>
    <property type="evidence" value="ECO:0007669"/>
    <property type="project" value="InterPro"/>
</dbReference>
<dbReference type="CDD" id="cd10170">
    <property type="entry name" value="ASKHA_NBD_HSP70"/>
    <property type="match status" value="1"/>
</dbReference>
<comment type="similarity">
    <text evidence="1">Belongs to the heat shock protein 70 family.</text>
</comment>
<evidence type="ECO:0000256" key="2">
    <source>
        <dbReference type="ARBA" id="ARBA00022741"/>
    </source>
</evidence>
<dbReference type="Proteomes" id="UP000253529">
    <property type="component" value="Unassembled WGS sequence"/>
</dbReference>
<protein>
    <submittedName>
        <fullName evidence="5">Hsp70 protein</fullName>
    </submittedName>
</protein>
<keyword evidence="6" id="KW-1185">Reference proteome</keyword>
<dbReference type="GO" id="GO:0005524">
    <property type="term" value="F:ATP binding"/>
    <property type="evidence" value="ECO:0007669"/>
    <property type="project" value="UniProtKB-KW"/>
</dbReference>
<dbReference type="AlphaFoldDB" id="A0A366FQC9"/>
<proteinExistence type="inferred from homology"/>
<dbReference type="Pfam" id="PF00012">
    <property type="entry name" value="HSP70"/>
    <property type="match status" value="1"/>
</dbReference>
<keyword evidence="2" id="KW-0547">Nucleotide-binding</keyword>
<accession>A0A366FQC9</accession>
<feature type="region of interest" description="Disordered" evidence="4">
    <location>
        <begin position="627"/>
        <end position="661"/>
    </location>
</feature>
<feature type="compositionally biased region" description="Gly residues" evidence="4">
    <location>
        <begin position="636"/>
        <end position="645"/>
    </location>
</feature>
<dbReference type="Gene3D" id="3.90.640.10">
    <property type="entry name" value="Actin, Chain A, domain 4"/>
    <property type="match status" value="1"/>
</dbReference>
<dbReference type="PANTHER" id="PTHR19375">
    <property type="entry name" value="HEAT SHOCK PROTEIN 70KDA"/>
    <property type="match status" value="1"/>
</dbReference>
<dbReference type="Pfam" id="PF12531">
    <property type="entry name" value="DUF3731"/>
    <property type="match status" value="1"/>
</dbReference>
<comment type="caution">
    <text evidence="5">The sequence shown here is derived from an EMBL/GenBank/DDBJ whole genome shotgun (WGS) entry which is preliminary data.</text>
</comment>
<name>A0A366FQC9_9HYPH</name>